<evidence type="ECO:0000256" key="7">
    <source>
        <dbReference type="ARBA" id="ARBA00023004"/>
    </source>
</evidence>
<keyword evidence="7" id="KW-0408">Iron</keyword>
<dbReference type="GO" id="GO:0004497">
    <property type="term" value="F:monooxygenase activity"/>
    <property type="evidence" value="ECO:0007669"/>
    <property type="project" value="UniProtKB-KW"/>
</dbReference>
<protein>
    <submittedName>
        <fullName evidence="10">Cytochrome P450 82C2 like</fullName>
    </submittedName>
</protein>
<reference evidence="11" key="2">
    <citation type="journal article" date="2018" name="BMC Genomics">
        <title>A manually annotated Actinidia chinensis var. chinensis (kiwifruit) genome highlights the challenges associated with draft genomes and gene prediction in plants.</title>
        <authorList>
            <person name="Pilkington S.M."/>
            <person name="Crowhurst R."/>
            <person name="Hilario E."/>
            <person name="Nardozza S."/>
            <person name="Fraser L."/>
            <person name="Peng Y."/>
            <person name="Gunaseelan K."/>
            <person name="Simpson R."/>
            <person name="Tahir J."/>
            <person name="Deroles S.C."/>
            <person name="Templeton K."/>
            <person name="Luo Z."/>
            <person name="Davy M."/>
            <person name="Cheng C."/>
            <person name="McNeilage M."/>
            <person name="Scaglione D."/>
            <person name="Liu Y."/>
            <person name="Zhang Q."/>
            <person name="Datson P."/>
            <person name="De Silva N."/>
            <person name="Gardiner S.E."/>
            <person name="Bassett H."/>
            <person name="Chagne D."/>
            <person name="McCallum J."/>
            <person name="Dzierzon H."/>
            <person name="Deng C."/>
            <person name="Wang Y.Y."/>
            <person name="Barron L."/>
            <person name="Manako K."/>
            <person name="Bowen J."/>
            <person name="Foster T.M."/>
            <person name="Erridge Z.A."/>
            <person name="Tiffin H."/>
            <person name="Waite C.N."/>
            <person name="Davies K.M."/>
            <person name="Grierson E.P."/>
            <person name="Laing W.A."/>
            <person name="Kirk R."/>
            <person name="Chen X."/>
            <person name="Wood M."/>
            <person name="Montefiori M."/>
            <person name="Brummell D.A."/>
            <person name="Schwinn K.E."/>
            <person name="Catanach A."/>
            <person name="Fullerton C."/>
            <person name="Li D."/>
            <person name="Meiyalaghan S."/>
            <person name="Nieuwenhuizen N."/>
            <person name="Read N."/>
            <person name="Prakash R."/>
            <person name="Hunter D."/>
            <person name="Zhang H."/>
            <person name="McKenzie M."/>
            <person name="Knabel M."/>
            <person name="Harris A."/>
            <person name="Allan A.C."/>
            <person name="Gleave A."/>
            <person name="Chen A."/>
            <person name="Janssen B.J."/>
            <person name="Plunkett B."/>
            <person name="Ampomah-Dwamena C."/>
            <person name="Voogd C."/>
            <person name="Leif D."/>
            <person name="Lafferty D."/>
            <person name="Souleyre E.J.F."/>
            <person name="Varkonyi-Gasic E."/>
            <person name="Gambi F."/>
            <person name="Hanley J."/>
            <person name="Yao J.L."/>
            <person name="Cheung J."/>
            <person name="David K.M."/>
            <person name="Warren B."/>
            <person name="Marsh K."/>
            <person name="Snowden K.C."/>
            <person name="Lin-Wang K."/>
            <person name="Brian L."/>
            <person name="Martinez-Sanchez M."/>
            <person name="Wang M."/>
            <person name="Ileperuma N."/>
            <person name="Macnee N."/>
            <person name="Campin R."/>
            <person name="McAtee P."/>
            <person name="Drummond R.S.M."/>
            <person name="Espley R.V."/>
            <person name="Ireland H.S."/>
            <person name="Wu R."/>
            <person name="Atkinson R.G."/>
            <person name="Karunairetnam S."/>
            <person name="Bulley S."/>
            <person name="Chunkath S."/>
            <person name="Hanley Z."/>
            <person name="Storey R."/>
            <person name="Thrimawithana A.H."/>
            <person name="Thomson S."/>
            <person name="David C."/>
            <person name="Testolin R."/>
            <person name="Huang H."/>
            <person name="Hellens R.P."/>
            <person name="Schaffer R.J."/>
        </authorList>
    </citation>
    <scope>NUCLEOTIDE SEQUENCE [LARGE SCALE GENOMIC DNA]</scope>
    <source>
        <strain evidence="11">cv. Red5</strain>
    </source>
</reference>
<name>A0A2R6PPE3_ACTCC</name>
<dbReference type="Pfam" id="PF00067">
    <property type="entry name" value="p450"/>
    <property type="match status" value="1"/>
</dbReference>
<dbReference type="GO" id="GO:0016705">
    <property type="term" value="F:oxidoreductase activity, acting on paired donors, with incorporation or reduction of molecular oxygen"/>
    <property type="evidence" value="ECO:0007669"/>
    <property type="project" value="InterPro"/>
</dbReference>
<dbReference type="InParanoid" id="A0A2R6PPE3"/>
<reference evidence="10 11" key="1">
    <citation type="submission" date="2017-07" db="EMBL/GenBank/DDBJ databases">
        <title>An improved, manually edited Actinidia chinensis var. chinensis (kiwifruit) genome highlights the challenges associated with draft genomes and gene prediction in plants.</title>
        <authorList>
            <person name="Pilkington S."/>
            <person name="Crowhurst R."/>
            <person name="Hilario E."/>
            <person name="Nardozza S."/>
            <person name="Fraser L."/>
            <person name="Peng Y."/>
            <person name="Gunaseelan K."/>
            <person name="Simpson R."/>
            <person name="Tahir J."/>
            <person name="Deroles S."/>
            <person name="Templeton K."/>
            <person name="Luo Z."/>
            <person name="Davy M."/>
            <person name="Cheng C."/>
            <person name="Mcneilage M."/>
            <person name="Scaglione D."/>
            <person name="Liu Y."/>
            <person name="Zhang Q."/>
            <person name="Datson P."/>
            <person name="De Silva N."/>
            <person name="Gardiner S."/>
            <person name="Bassett H."/>
            <person name="Chagne D."/>
            <person name="Mccallum J."/>
            <person name="Dzierzon H."/>
            <person name="Deng C."/>
            <person name="Wang Y.-Y."/>
            <person name="Barron N."/>
            <person name="Manako K."/>
            <person name="Bowen J."/>
            <person name="Foster T."/>
            <person name="Erridge Z."/>
            <person name="Tiffin H."/>
            <person name="Waite C."/>
            <person name="Davies K."/>
            <person name="Grierson E."/>
            <person name="Laing W."/>
            <person name="Kirk R."/>
            <person name="Chen X."/>
            <person name="Wood M."/>
            <person name="Montefiori M."/>
            <person name="Brummell D."/>
            <person name="Schwinn K."/>
            <person name="Catanach A."/>
            <person name="Fullerton C."/>
            <person name="Li D."/>
            <person name="Meiyalaghan S."/>
            <person name="Nieuwenhuizen N."/>
            <person name="Read N."/>
            <person name="Prakash R."/>
            <person name="Hunter D."/>
            <person name="Zhang H."/>
            <person name="Mckenzie M."/>
            <person name="Knabel M."/>
            <person name="Harris A."/>
            <person name="Allan A."/>
            <person name="Chen A."/>
            <person name="Janssen B."/>
            <person name="Plunkett B."/>
            <person name="Dwamena C."/>
            <person name="Voogd C."/>
            <person name="Leif D."/>
            <person name="Lafferty D."/>
            <person name="Souleyre E."/>
            <person name="Varkonyi-Gasic E."/>
            <person name="Gambi F."/>
            <person name="Hanley J."/>
            <person name="Yao J.-L."/>
            <person name="Cheung J."/>
            <person name="David K."/>
            <person name="Warren B."/>
            <person name="Marsh K."/>
            <person name="Snowden K."/>
            <person name="Lin-Wang K."/>
            <person name="Brian L."/>
            <person name="Martinez-Sanchez M."/>
            <person name="Wang M."/>
            <person name="Ileperuma N."/>
            <person name="Macnee N."/>
            <person name="Campin R."/>
            <person name="Mcatee P."/>
            <person name="Drummond R."/>
            <person name="Espley R."/>
            <person name="Ireland H."/>
            <person name="Wu R."/>
            <person name="Atkinson R."/>
            <person name="Karunairetnam S."/>
            <person name="Bulley S."/>
            <person name="Chunkath S."/>
            <person name="Hanley Z."/>
            <person name="Storey R."/>
            <person name="Thrimawithana A."/>
            <person name="Thomson S."/>
            <person name="David C."/>
            <person name="Testolin R."/>
        </authorList>
    </citation>
    <scope>NUCLEOTIDE SEQUENCE [LARGE SCALE GENOMIC DNA]</scope>
    <source>
        <strain evidence="11">cv. Red5</strain>
        <tissue evidence="10">Young leaf</tissue>
    </source>
</reference>
<dbReference type="InterPro" id="IPR002401">
    <property type="entry name" value="Cyt_P450_E_grp-I"/>
</dbReference>
<dbReference type="Gene3D" id="1.10.630.10">
    <property type="entry name" value="Cytochrome P450"/>
    <property type="match status" value="1"/>
</dbReference>
<keyword evidence="8" id="KW-0503">Monooxygenase</keyword>
<evidence type="ECO:0000256" key="1">
    <source>
        <dbReference type="ARBA" id="ARBA00004167"/>
    </source>
</evidence>
<proteinExistence type="predicted"/>
<evidence type="ECO:0000256" key="3">
    <source>
        <dbReference type="ARBA" id="ARBA00022692"/>
    </source>
</evidence>
<keyword evidence="5" id="KW-1133">Transmembrane helix</keyword>
<dbReference type="GO" id="GO:0016020">
    <property type="term" value="C:membrane"/>
    <property type="evidence" value="ECO:0007669"/>
    <property type="project" value="UniProtKB-SubCell"/>
</dbReference>
<evidence type="ECO:0000256" key="8">
    <source>
        <dbReference type="ARBA" id="ARBA00023033"/>
    </source>
</evidence>
<dbReference type="STRING" id="1590841.A0A2R6PPE3"/>
<dbReference type="PANTHER" id="PTHR47947">
    <property type="entry name" value="CYTOCHROME P450 82C3-RELATED"/>
    <property type="match status" value="1"/>
</dbReference>
<dbReference type="Gramene" id="PSR94941">
    <property type="protein sequence ID" value="PSR94941"/>
    <property type="gene ID" value="CEY00_Acc25696"/>
</dbReference>
<sequence>MDFLSLVVPIALLIASSVWLYLYTQWKPKLHSPTTNAPSPPVVPGAWPVIGHLHLFSSRVPLFRTLAAMAEKNGPVFSFRLGVHPVVVVSDSEAIRECFTTNDKVLASRPTSTGAKILSYDSASFGFAPSGPYWREIRKLVVFELLSPKRLETLKHVRTYEIAATVNHINRIAKTSNKIVLSHLLEQLTLNIIVRMVSGKRYFRRTGGERDEGFTKVIKEFMYVSGEFSLSDVLPFWPLRLVDSVWKLRNVKRIMRELDAIVRNWIEEHVERRKERGVGDEQDFIDVMLSVIGEEGCYGHTRETIIKATIL</sequence>
<dbReference type="Proteomes" id="UP000241394">
    <property type="component" value="Chromosome LG23"/>
</dbReference>
<dbReference type="PRINTS" id="PR00463">
    <property type="entry name" value="EP450I"/>
</dbReference>
<evidence type="ECO:0000256" key="4">
    <source>
        <dbReference type="ARBA" id="ARBA00022723"/>
    </source>
</evidence>
<dbReference type="GO" id="GO:0020037">
    <property type="term" value="F:heme binding"/>
    <property type="evidence" value="ECO:0007669"/>
    <property type="project" value="InterPro"/>
</dbReference>
<evidence type="ECO:0000256" key="6">
    <source>
        <dbReference type="ARBA" id="ARBA00023002"/>
    </source>
</evidence>
<comment type="caution">
    <text evidence="10">The sequence shown here is derived from an EMBL/GenBank/DDBJ whole genome shotgun (WGS) entry which is preliminary data.</text>
</comment>
<dbReference type="PANTHER" id="PTHR47947:SF1">
    <property type="entry name" value="CYTOCHROME P450 82E3"/>
    <property type="match status" value="1"/>
</dbReference>
<dbReference type="AlphaFoldDB" id="A0A2R6PPE3"/>
<dbReference type="InterPro" id="IPR001128">
    <property type="entry name" value="Cyt_P450"/>
</dbReference>
<dbReference type="InterPro" id="IPR050651">
    <property type="entry name" value="Plant_Cytochrome_P450_Monoox"/>
</dbReference>
<dbReference type="EMBL" id="NKQK01000023">
    <property type="protein sequence ID" value="PSR94941.1"/>
    <property type="molecule type" value="Genomic_DNA"/>
</dbReference>
<gene>
    <name evidence="10" type="ORF">CEY00_Acc25696</name>
</gene>
<dbReference type="OMA" id="ADMANKH"/>
<keyword evidence="2" id="KW-0349">Heme</keyword>
<keyword evidence="3" id="KW-0812">Transmembrane</keyword>
<keyword evidence="4" id="KW-0479">Metal-binding</keyword>
<accession>A0A2R6PPE3</accession>
<dbReference type="InterPro" id="IPR036396">
    <property type="entry name" value="Cyt_P450_sf"/>
</dbReference>
<dbReference type="SUPFAM" id="SSF48264">
    <property type="entry name" value="Cytochrome P450"/>
    <property type="match status" value="1"/>
</dbReference>
<dbReference type="GO" id="GO:0005506">
    <property type="term" value="F:iron ion binding"/>
    <property type="evidence" value="ECO:0007669"/>
    <property type="project" value="InterPro"/>
</dbReference>
<organism evidence="10 11">
    <name type="scientific">Actinidia chinensis var. chinensis</name>
    <name type="common">Chinese soft-hair kiwi</name>
    <dbReference type="NCBI Taxonomy" id="1590841"/>
    <lineage>
        <taxon>Eukaryota</taxon>
        <taxon>Viridiplantae</taxon>
        <taxon>Streptophyta</taxon>
        <taxon>Embryophyta</taxon>
        <taxon>Tracheophyta</taxon>
        <taxon>Spermatophyta</taxon>
        <taxon>Magnoliopsida</taxon>
        <taxon>eudicotyledons</taxon>
        <taxon>Gunneridae</taxon>
        <taxon>Pentapetalae</taxon>
        <taxon>asterids</taxon>
        <taxon>Ericales</taxon>
        <taxon>Actinidiaceae</taxon>
        <taxon>Actinidia</taxon>
    </lineage>
</organism>
<keyword evidence="11" id="KW-1185">Reference proteome</keyword>
<evidence type="ECO:0000256" key="2">
    <source>
        <dbReference type="ARBA" id="ARBA00022617"/>
    </source>
</evidence>
<evidence type="ECO:0000313" key="11">
    <source>
        <dbReference type="Proteomes" id="UP000241394"/>
    </source>
</evidence>
<keyword evidence="6" id="KW-0560">Oxidoreductase</keyword>
<evidence type="ECO:0000313" key="10">
    <source>
        <dbReference type="EMBL" id="PSR94941.1"/>
    </source>
</evidence>
<evidence type="ECO:0000256" key="9">
    <source>
        <dbReference type="ARBA" id="ARBA00023136"/>
    </source>
</evidence>
<keyword evidence="9" id="KW-0472">Membrane</keyword>
<feature type="non-terminal residue" evidence="10">
    <location>
        <position position="311"/>
    </location>
</feature>
<evidence type="ECO:0000256" key="5">
    <source>
        <dbReference type="ARBA" id="ARBA00022989"/>
    </source>
</evidence>
<comment type="subcellular location">
    <subcellularLocation>
        <location evidence="1">Membrane</location>
        <topology evidence="1">Single-pass membrane protein</topology>
    </subcellularLocation>
</comment>
<dbReference type="OrthoDB" id="1055148at2759"/>